<name>A0ACD1HIT0_9EURO</name>
<dbReference type="Proteomes" id="UP000249661">
    <property type="component" value="Unassembled WGS sequence"/>
</dbReference>
<keyword evidence="2" id="KW-1185">Reference proteome</keyword>
<evidence type="ECO:0000313" key="1">
    <source>
        <dbReference type="EMBL" id="RAH73339.1"/>
    </source>
</evidence>
<organism evidence="1 2">
    <name type="scientific">Aspergillus aculeatinus CBS 121060</name>
    <dbReference type="NCBI Taxonomy" id="1448322"/>
    <lineage>
        <taxon>Eukaryota</taxon>
        <taxon>Fungi</taxon>
        <taxon>Dikarya</taxon>
        <taxon>Ascomycota</taxon>
        <taxon>Pezizomycotina</taxon>
        <taxon>Eurotiomycetes</taxon>
        <taxon>Eurotiomycetidae</taxon>
        <taxon>Eurotiales</taxon>
        <taxon>Aspergillaceae</taxon>
        <taxon>Aspergillus</taxon>
        <taxon>Aspergillus subgen. Circumdati</taxon>
    </lineage>
</organism>
<sequence length="388" mass="40756">MFGAFNRFIGLEAEPAQQPRSSTADNSFGFQVLRNKDPEVPLEPWFDFIIGINGRLIVRLLSILGRIPPPLAKTQEDPDPHLFATEVRNCAGSSVTFEVWSAKGQKSHSVSLPVPATPTGTPGPTPTLGLAVQLAPLSSTQNIWHVLSIPSPLSPAYRAGLLPHSDYIIGTPSGTLRGESALGELVEDHLDRTLVLWVYNSEFDVVREVELIPTRGWGGEGALGAELGFGALHRLPVGLGEEVEGPGEVVFETVPSGSRGDGSGAQLGGYEQQQEQHQFLVPANLSSPPPPPMVGTPTNRVASPATTSTGAVAGHGRSHRKARAGPSPSAFDEYFAEGLQKSKELDYAPSSRKGTPLPPPPKKGGSGGAVQSPPPPPVTSGSPSPAAE</sequence>
<proteinExistence type="predicted"/>
<gene>
    <name evidence="1" type="ORF">BO66DRAFT_314932</name>
</gene>
<dbReference type="EMBL" id="KZ824939">
    <property type="protein sequence ID" value="RAH73339.1"/>
    <property type="molecule type" value="Genomic_DNA"/>
</dbReference>
<protein>
    <submittedName>
        <fullName evidence="1">Uncharacterized protein</fullName>
    </submittedName>
</protein>
<accession>A0ACD1HIT0</accession>
<evidence type="ECO:0000313" key="2">
    <source>
        <dbReference type="Proteomes" id="UP000249661"/>
    </source>
</evidence>
<reference evidence="1" key="1">
    <citation type="submission" date="2018-02" db="EMBL/GenBank/DDBJ databases">
        <title>The genomes of Aspergillus section Nigri reveals drivers in fungal speciation.</title>
        <authorList>
            <consortium name="DOE Joint Genome Institute"/>
            <person name="Vesth T.C."/>
            <person name="Nybo J."/>
            <person name="Theobald S."/>
            <person name="Brandl J."/>
            <person name="Frisvad J.C."/>
            <person name="Nielsen K.F."/>
            <person name="Lyhne E.K."/>
            <person name="Kogle M.E."/>
            <person name="Kuo A."/>
            <person name="Riley R."/>
            <person name="Clum A."/>
            <person name="Nolan M."/>
            <person name="Lipzen A."/>
            <person name="Salamov A."/>
            <person name="Henrissat B."/>
            <person name="Wiebenga A."/>
            <person name="De vries R.P."/>
            <person name="Grigoriev I.V."/>
            <person name="Mortensen U.H."/>
            <person name="Andersen M.R."/>
            <person name="Baker S.E."/>
        </authorList>
    </citation>
    <scope>NUCLEOTIDE SEQUENCE</scope>
    <source>
        <strain evidence="1">CBS 121060</strain>
    </source>
</reference>